<keyword evidence="2" id="KW-1185">Reference proteome</keyword>
<evidence type="ECO:0000313" key="2">
    <source>
        <dbReference type="Proteomes" id="UP000604066"/>
    </source>
</evidence>
<gene>
    <name evidence="1" type="ORF">HDG70_000907</name>
</gene>
<proteinExistence type="predicted"/>
<dbReference type="RefSeq" id="WP_028052165.1">
    <property type="nucleotide sequence ID" value="NZ_ATYG01000015.1"/>
</dbReference>
<dbReference type="EMBL" id="JACCBS010000001">
    <property type="protein sequence ID" value="NYE57201.1"/>
    <property type="molecule type" value="Genomic_DNA"/>
</dbReference>
<organism evidence="1 2">
    <name type="scientific">Carboxydothermus ferrireducens DSM 11255</name>
    <dbReference type="NCBI Taxonomy" id="1119529"/>
    <lineage>
        <taxon>Bacteria</taxon>
        <taxon>Bacillati</taxon>
        <taxon>Bacillota</taxon>
        <taxon>Clostridia</taxon>
        <taxon>Thermoanaerobacterales</taxon>
        <taxon>Thermoanaerobacteraceae</taxon>
        <taxon>Carboxydothermus</taxon>
    </lineage>
</organism>
<evidence type="ECO:0000313" key="1">
    <source>
        <dbReference type="EMBL" id="NYE57201.1"/>
    </source>
</evidence>
<dbReference type="Proteomes" id="UP000604066">
    <property type="component" value="Unassembled WGS sequence"/>
</dbReference>
<name>A0ABX2R7P9_9THEO</name>
<sequence>MKKSKKKECDHVYERNPYCGAWVCVKCDDHKGLERYFCGWSRTSSNGYRELLEMGETIEE</sequence>
<accession>A0ABX2R7P9</accession>
<comment type="caution">
    <text evidence="1">The sequence shown here is derived from an EMBL/GenBank/DDBJ whole genome shotgun (WGS) entry which is preliminary data.</text>
</comment>
<reference evidence="1 2" key="1">
    <citation type="submission" date="2020-07" db="EMBL/GenBank/DDBJ databases">
        <title>Genomic Encyclopedia of Type Strains, Phase III (KMG-III): the genomes of soil and plant-associated and newly described type strains.</title>
        <authorList>
            <person name="Whitman W."/>
        </authorList>
    </citation>
    <scope>NUCLEOTIDE SEQUENCE [LARGE SCALE GENOMIC DNA]</scope>
    <source>
        <strain evidence="1 2">DSM 11255</strain>
    </source>
</reference>
<protein>
    <submittedName>
        <fullName evidence="1">Uncharacterized protein</fullName>
    </submittedName>
</protein>